<evidence type="ECO:0000256" key="11">
    <source>
        <dbReference type="ARBA" id="ARBA00049191"/>
    </source>
</evidence>
<feature type="binding site" evidence="13">
    <location>
        <position position="168"/>
    </location>
    <ligand>
        <name>Mg(2+)</name>
        <dbReference type="ChEBI" id="CHEBI:18420"/>
    </ligand>
</feature>
<evidence type="ECO:0000256" key="1">
    <source>
        <dbReference type="ARBA" id="ARBA00003937"/>
    </source>
</evidence>
<dbReference type="InterPro" id="IPR037143">
    <property type="entry name" value="4-PPantetheinyl_Trfase_dom_sf"/>
</dbReference>
<evidence type="ECO:0000256" key="8">
    <source>
        <dbReference type="ARBA" id="ARBA00029894"/>
    </source>
</evidence>
<dbReference type="GO" id="GO:0000287">
    <property type="term" value="F:magnesium ion binding"/>
    <property type="evidence" value="ECO:0007669"/>
    <property type="project" value="InterPro"/>
</dbReference>
<evidence type="ECO:0000256" key="10">
    <source>
        <dbReference type="ARBA" id="ARBA00049176"/>
    </source>
</evidence>
<feature type="binding site" evidence="12">
    <location>
        <position position="216"/>
    </location>
    <ligand>
        <name>CoA</name>
        <dbReference type="ChEBI" id="CHEBI:57287"/>
    </ligand>
</feature>
<dbReference type="PANTHER" id="PTHR38096">
    <property type="entry name" value="ENTEROBACTIN SYNTHASE COMPONENT D"/>
    <property type="match status" value="1"/>
</dbReference>
<comment type="subunit">
    <text evidence="4">EntB, EntD, EntE, and EntF form a multienzyme complex called enterobactin synthase.</text>
</comment>
<feature type="domain" description="4'-phosphopantetheinyl transferase" evidence="14">
    <location>
        <begin position="163"/>
        <end position="256"/>
    </location>
</feature>
<evidence type="ECO:0000256" key="4">
    <source>
        <dbReference type="ARBA" id="ARBA00011503"/>
    </source>
</evidence>
<evidence type="ECO:0000256" key="6">
    <source>
        <dbReference type="ARBA" id="ARBA00022679"/>
    </source>
</evidence>
<reference evidence="16 17" key="1">
    <citation type="journal article" date="2018" name="Nat. Biotechnol.">
        <title>A standardized bacterial taxonomy based on genome phylogeny substantially revises the tree of life.</title>
        <authorList>
            <person name="Parks D.H."/>
            <person name="Chuvochina M."/>
            <person name="Waite D.W."/>
            <person name="Rinke C."/>
            <person name="Skarshewski A."/>
            <person name="Chaumeil P.A."/>
            <person name="Hugenholtz P."/>
        </authorList>
    </citation>
    <scope>NUCLEOTIDE SEQUENCE [LARGE SCALE GENOMIC DNA]</scope>
    <source>
        <strain evidence="16">UBA8844</strain>
    </source>
</reference>
<evidence type="ECO:0000256" key="5">
    <source>
        <dbReference type="ARBA" id="ARBA00019087"/>
    </source>
</evidence>
<dbReference type="Gene3D" id="3.90.470.20">
    <property type="entry name" value="4'-phosphopantetheinyl transferase domain"/>
    <property type="match status" value="1"/>
</dbReference>
<dbReference type="Proteomes" id="UP000264071">
    <property type="component" value="Unassembled WGS sequence"/>
</dbReference>
<comment type="similarity">
    <text evidence="3">Belongs to the P-Pant transferase superfamily. EntD family.</text>
</comment>
<accession>A0A3D4V762</accession>
<gene>
    <name evidence="16" type="ORF">DGD08_07130</name>
</gene>
<sequence length="304" mass="32857">MPERMRHHEASLAGPSRLASAPLLTQLGGSVLRSAPVDDALMSDAGIRALVEAGHLHGDEAELALAMPEGRRGTFVAGRMALRHAMRDAIPMATETATAKGAETSGLLSDASLRHMAFLRTARGGPQLPSAVTGSVSHKRTLALAAIAPRHRRVPEGGLLQHVGVDLERRPTTDDLRRPSIARRILTPQEIVWVQARATDPLHEREALLIHFAVKEAIYKAIDPFVHRYVRFTEVELELPFESGDRGEAPVQLLLPELRDTDIAVRAQWHLDGDWIVATAFSTSESDAQVGPGTAPGSIGGLTR</sequence>
<proteinExistence type="inferred from homology"/>
<dbReference type="AlphaFoldDB" id="A0A3D4V762"/>
<dbReference type="InterPro" id="IPR003542">
    <property type="entry name" value="Enbac_synth_compD-like"/>
</dbReference>
<keyword evidence="13" id="KW-0460">Magnesium</keyword>
<evidence type="ECO:0000256" key="7">
    <source>
        <dbReference type="ARBA" id="ARBA00023191"/>
    </source>
</evidence>
<dbReference type="Pfam" id="PF01648">
    <property type="entry name" value="ACPS"/>
    <property type="match status" value="1"/>
</dbReference>
<evidence type="ECO:0000256" key="13">
    <source>
        <dbReference type="PIRSR" id="PIRSR603542-2"/>
    </source>
</evidence>
<evidence type="ECO:0000313" key="17">
    <source>
        <dbReference type="Proteomes" id="UP000264071"/>
    </source>
</evidence>
<keyword evidence="13" id="KW-0479">Metal-binding</keyword>
<comment type="cofactor">
    <cofactor evidence="13">
        <name>Mg(2+)</name>
        <dbReference type="ChEBI" id="CHEBI:18420"/>
    </cofactor>
</comment>
<feature type="binding site" evidence="13">
    <location>
        <position position="166"/>
    </location>
    <ligand>
        <name>Mg(2+)</name>
        <dbReference type="ChEBI" id="CHEBI:18420"/>
    </ligand>
</feature>
<dbReference type="GO" id="GO:0009239">
    <property type="term" value="P:enterobactin biosynthetic process"/>
    <property type="evidence" value="ECO:0007669"/>
    <property type="project" value="UniProtKB-KW"/>
</dbReference>
<comment type="caution">
    <text evidence="16">The sequence shown here is derived from an EMBL/GenBank/DDBJ whole genome shotgun (WGS) entry which is preliminary data.</text>
</comment>
<keyword evidence="7" id="KW-0259">Enterobactin biosynthesis</keyword>
<dbReference type="PANTHER" id="PTHR38096:SF1">
    <property type="entry name" value="ENTEROBACTIN SYNTHASE COMPONENT D"/>
    <property type="match status" value="1"/>
</dbReference>
<dbReference type="GO" id="GO:0008897">
    <property type="term" value="F:holo-[acyl-carrier-protein] synthase activity"/>
    <property type="evidence" value="ECO:0007669"/>
    <property type="project" value="InterPro"/>
</dbReference>
<evidence type="ECO:0000256" key="9">
    <source>
        <dbReference type="ARBA" id="ARBA00031996"/>
    </source>
</evidence>
<keyword evidence="6" id="KW-0808">Transferase</keyword>
<name>A0A3D4V762_9BACT</name>
<dbReference type="SUPFAM" id="SSF56214">
    <property type="entry name" value="4'-phosphopantetheinyl transferase"/>
    <property type="match status" value="1"/>
</dbReference>
<evidence type="ECO:0000259" key="15">
    <source>
        <dbReference type="Pfam" id="PF17837"/>
    </source>
</evidence>
<dbReference type="Pfam" id="PF17837">
    <property type="entry name" value="4PPT_N"/>
    <property type="match status" value="1"/>
</dbReference>
<dbReference type="GO" id="GO:0005886">
    <property type="term" value="C:plasma membrane"/>
    <property type="evidence" value="ECO:0007669"/>
    <property type="project" value="TreeGrafter"/>
</dbReference>
<evidence type="ECO:0000256" key="12">
    <source>
        <dbReference type="PIRSR" id="PIRSR603542-1"/>
    </source>
</evidence>
<dbReference type="EMBL" id="DPIY01000006">
    <property type="protein sequence ID" value="HCT56973.1"/>
    <property type="molecule type" value="Genomic_DNA"/>
</dbReference>
<evidence type="ECO:0000313" key="16">
    <source>
        <dbReference type="EMBL" id="HCT56973.1"/>
    </source>
</evidence>
<dbReference type="InterPro" id="IPR041354">
    <property type="entry name" value="4PPT_N"/>
</dbReference>
<feature type="binding site" evidence="12">
    <location>
        <position position="220"/>
    </location>
    <ligand>
        <name>CoA</name>
        <dbReference type="ChEBI" id="CHEBI:57287"/>
    </ligand>
</feature>
<comment type="pathway">
    <text evidence="2">Siderophore biosynthesis; enterobactin biosynthesis.</text>
</comment>
<feature type="domain" description="4'-phosphopantetheinyl transferase N-terminal" evidence="15">
    <location>
        <begin position="60"/>
        <end position="148"/>
    </location>
</feature>
<feature type="binding site" evidence="12">
    <location>
        <begin position="137"/>
        <end position="138"/>
    </location>
    <ligand>
        <name>CoA</name>
        <dbReference type="ChEBI" id="CHEBI:57287"/>
    </ligand>
</feature>
<feature type="binding site" evidence="12">
    <location>
        <position position="166"/>
    </location>
    <ligand>
        <name>CoA</name>
        <dbReference type="ChEBI" id="CHEBI:57287"/>
    </ligand>
</feature>
<evidence type="ECO:0000256" key="2">
    <source>
        <dbReference type="ARBA" id="ARBA00004993"/>
    </source>
</evidence>
<protein>
    <recommendedName>
        <fullName evidence="5">Enterobactin synthase component D</fullName>
    </recommendedName>
    <alternativeName>
        <fullName evidence="8">4'-phosphopantetheinyl transferase EntD</fullName>
    </alternativeName>
    <alternativeName>
        <fullName evidence="9">Enterochelin synthase D</fullName>
    </alternativeName>
</protein>
<comment type="catalytic activity">
    <reaction evidence="10">
        <text>apo-[aryl-carrier protein] + CoA = holo-[aryl-carrier protein] + adenosine 3',5'-bisphosphate + H(+)</text>
        <dbReference type="Rhea" id="RHEA:48404"/>
        <dbReference type="Rhea" id="RHEA-COMP:15903"/>
        <dbReference type="Rhea" id="RHEA-COMP:17557"/>
        <dbReference type="ChEBI" id="CHEBI:15378"/>
        <dbReference type="ChEBI" id="CHEBI:29999"/>
        <dbReference type="ChEBI" id="CHEBI:57287"/>
        <dbReference type="ChEBI" id="CHEBI:58343"/>
        <dbReference type="ChEBI" id="CHEBI:64479"/>
    </reaction>
</comment>
<comment type="catalytic activity">
    <reaction evidence="11">
        <text>apo-[peptidyl-carrier protein] + CoA = holo-[peptidyl-carrier protein] + adenosine 3',5'-bisphosphate + H(+)</text>
        <dbReference type="Rhea" id="RHEA:46228"/>
        <dbReference type="Rhea" id="RHEA-COMP:11479"/>
        <dbReference type="Rhea" id="RHEA-COMP:11480"/>
        <dbReference type="ChEBI" id="CHEBI:15378"/>
        <dbReference type="ChEBI" id="CHEBI:29999"/>
        <dbReference type="ChEBI" id="CHEBI:57287"/>
        <dbReference type="ChEBI" id="CHEBI:58343"/>
        <dbReference type="ChEBI" id="CHEBI:64479"/>
    </reaction>
</comment>
<comment type="function">
    <text evidence="1">Involved in the biosynthesis of the siderophore enterobactin (enterochelin), which is a macrocyclic trimeric lactone of N-(2,3-dihydroxybenzoyl)-serine. The serine trilactone serves as a scaffolding for the three catechol functionalities that provide hexadentate coordination for the tightly ligated iron(2+) atoms. Plays an essential role in the assembly of the enterobactin by catalyzing the transfer of the 4'-phosphopantetheine (Ppant) moiety from coenzyme A to the apo-domains of both EntB (ArCP domain) and EntF (PCP domain) to yield their holo-forms which make them competent for the activation of 2,3-dihydroxybenzoate (DHB) and L-serine, respectively.</text>
</comment>
<organism evidence="16 17">
    <name type="scientific">Gemmatimonas aurantiaca</name>
    <dbReference type="NCBI Taxonomy" id="173480"/>
    <lineage>
        <taxon>Bacteria</taxon>
        <taxon>Pseudomonadati</taxon>
        <taxon>Gemmatimonadota</taxon>
        <taxon>Gemmatimonadia</taxon>
        <taxon>Gemmatimonadales</taxon>
        <taxon>Gemmatimonadaceae</taxon>
        <taxon>Gemmatimonas</taxon>
    </lineage>
</organism>
<evidence type="ECO:0000256" key="3">
    <source>
        <dbReference type="ARBA" id="ARBA00008342"/>
    </source>
</evidence>
<evidence type="ECO:0000259" key="14">
    <source>
        <dbReference type="Pfam" id="PF01648"/>
    </source>
</evidence>
<dbReference type="InterPro" id="IPR008278">
    <property type="entry name" value="4-PPantetheinyl_Trfase_dom"/>
</dbReference>
<dbReference type="GO" id="GO:0009366">
    <property type="term" value="C:enterobactin synthetase complex"/>
    <property type="evidence" value="ECO:0007669"/>
    <property type="project" value="InterPro"/>
</dbReference>